<name>A0ACA9SN81_9GLOM</name>
<comment type="caution">
    <text evidence="1">The sequence shown here is derived from an EMBL/GenBank/DDBJ whole genome shotgun (WGS) entry which is preliminary data.</text>
</comment>
<evidence type="ECO:0000313" key="2">
    <source>
        <dbReference type="Proteomes" id="UP000789920"/>
    </source>
</evidence>
<dbReference type="Proteomes" id="UP000789920">
    <property type="component" value="Unassembled WGS sequence"/>
</dbReference>
<accession>A0ACA9SN81</accession>
<gene>
    <name evidence="1" type="ORF">RPERSI_LOCUS32719</name>
</gene>
<protein>
    <submittedName>
        <fullName evidence="1">2247_t:CDS:1</fullName>
    </submittedName>
</protein>
<feature type="non-terminal residue" evidence="1">
    <location>
        <position position="1"/>
    </location>
</feature>
<sequence>RLLNLDIYPIVQQQYDFLKDKFLNNYLLNKDKKLHLLNRLQKYHDNFNVTNKIGKRRQRKNCVNLIYAVQSCEH</sequence>
<feature type="non-terminal residue" evidence="1">
    <location>
        <position position="74"/>
    </location>
</feature>
<keyword evidence="2" id="KW-1185">Reference proteome</keyword>
<proteinExistence type="predicted"/>
<dbReference type="EMBL" id="CAJVQC010138063">
    <property type="protein sequence ID" value="CAG8843354.1"/>
    <property type="molecule type" value="Genomic_DNA"/>
</dbReference>
<organism evidence="1 2">
    <name type="scientific">Racocetra persica</name>
    <dbReference type="NCBI Taxonomy" id="160502"/>
    <lineage>
        <taxon>Eukaryota</taxon>
        <taxon>Fungi</taxon>
        <taxon>Fungi incertae sedis</taxon>
        <taxon>Mucoromycota</taxon>
        <taxon>Glomeromycotina</taxon>
        <taxon>Glomeromycetes</taxon>
        <taxon>Diversisporales</taxon>
        <taxon>Gigasporaceae</taxon>
        <taxon>Racocetra</taxon>
    </lineage>
</organism>
<evidence type="ECO:0000313" key="1">
    <source>
        <dbReference type="EMBL" id="CAG8843354.1"/>
    </source>
</evidence>
<reference evidence="1" key="1">
    <citation type="submission" date="2021-06" db="EMBL/GenBank/DDBJ databases">
        <authorList>
            <person name="Kallberg Y."/>
            <person name="Tangrot J."/>
            <person name="Rosling A."/>
        </authorList>
    </citation>
    <scope>NUCLEOTIDE SEQUENCE</scope>
    <source>
        <strain evidence="1">MA461A</strain>
    </source>
</reference>